<evidence type="ECO:0000259" key="8">
    <source>
        <dbReference type="PROSITE" id="PS50853"/>
    </source>
</evidence>
<dbReference type="InterPro" id="IPR040849">
    <property type="entry name" value="MyBP-C_THB"/>
</dbReference>
<dbReference type="CDD" id="cd00063">
    <property type="entry name" value="FN3"/>
    <property type="match status" value="5"/>
</dbReference>
<proteinExistence type="inferred from homology"/>
<feature type="domain" description="Ig-like" evidence="7">
    <location>
        <begin position="1344"/>
        <end position="1420"/>
    </location>
</feature>
<dbReference type="InterPro" id="IPR050964">
    <property type="entry name" value="Striated_Muscle_Regulatory"/>
</dbReference>
<dbReference type="GO" id="GO:0045214">
    <property type="term" value="P:sarcomere organization"/>
    <property type="evidence" value="ECO:0007669"/>
    <property type="project" value="TreeGrafter"/>
</dbReference>
<accession>A0A7J5Z6E3</accession>
<feature type="domain" description="Ig-like" evidence="7">
    <location>
        <begin position="1694"/>
        <end position="1784"/>
    </location>
</feature>
<dbReference type="FunFam" id="2.60.40.10:FF:001401">
    <property type="entry name" value="immunoglobulin-like and fibronectin type III domain-containing protein 1"/>
    <property type="match status" value="1"/>
</dbReference>
<dbReference type="PRINTS" id="PR00014">
    <property type="entry name" value="FNTYPEIII"/>
</dbReference>
<dbReference type="FunFam" id="2.60.40.10:FF:001097">
    <property type="entry name" value="Immunoglobulin-like and fibronectin type III domain-containing protein 1"/>
    <property type="match status" value="1"/>
</dbReference>
<dbReference type="InterPro" id="IPR036116">
    <property type="entry name" value="FN3_sf"/>
</dbReference>
<evidence type="ECO:0000256" key="1">
    <source>
        <dbReference type="ARBA" id="ARBA00004496"/>
    </source>
</evidence>
<evidence type="ECO:0000256" key="2">
    <source>
        <dbReference type="ARBA" id="ARBA00006692"/>
    </source>
</evidence>
<dbReference type="InterPro" id="IPR007110">
    <property type="entry name" value="Ig-like_dom"/>
</dbReference>
<comment type="caution">
    <text evidence="9">The sequence shown here is derived from an EMBL/GenBank/DDBJ whole genome shotgun (WGS) entry which is preliminary data.</text>
</comment>
<dbReference type="PANTHER" id="PTHR13817:SF180">
    <property type="entry name" value="IMMUNOGLOBULIN-LIKE AND FIBRONECTIN TYPE III DOMAIN-CONTAINING 1, TANDEM DUPLICATE 3-RELATED"/>
    <property type="match status" value="1"/>
</dbReference>
<dbReference type="FunFam" id="2.60.40.10:FF:000032">
    <property type="entry name" value="palladin isoform X1"/>
    <property type="match status" value="1"/>
</dbReference>
<dbReference type="Pfam" id="PF00041">
    <property type="entry name" value="fn3"/>
    <property type="match status" value="5"/>
</dbReference>
<evidence type="ECO:0000259" key="7">
    <source>
        <dbReference type="PROSITE" id="PS50835"/>
    </source>
</evidence>
<dbReference type="PANTHER" id="PTHR13817">
    <property type="entry name" value="TITIN"/>
    <property type="match status" value="1"/>
</dbReference>
<protein>
    <recommendedName>
        <fullName evidence="11">Immunoglobulin like and fibronectin type III domain containing 1, tandem duplicate 2</fullName>
    </recommendedName>
</protein>
<dbReference type="InterPro" id="IPR003598">
    <property type="entry name" value="Ig_sub2"/>
</dbReference>
<keyword evidence="10" id="KW-1185">Reference proteome</keyword>
<dbReference type="FunFam" id="2.60.40.10:FF:000425">
    <property type="entry name" value="Myosin light chain kinase"/>
    <property type="match status" value="1"/>
</dbReference>
<feature type="domain" description="Ig-like" evidence="7">
    <location>
        <begin position="340"/>
        <end position="428"/>
    </location>
</feature>
<dbReference type="FunFam" id="2.60.40.10:FF:000084">
    <property type="entry name" value="Myosin binding protein C, slow type"/>
    <property type="match status" value="1"/>
</dbReference>
<gene>
    <name evidence="9" type="ORF">F7725_017392</name>
</gene>
<keyword evidence="5" id="KW-1015">Disulfide bond</keyword>
<dbReference type="InterPro" id="IPR013783">
    <property type="entry name" value="Ig-like_fold"/>
</dbReference>
<dbReference type="SMART" id="SM00060">
    <property type="entry name" value="FN3"/>
    <property type="match status" value="5"/>
</dbReference>
<feature type="domain" description="Ig-like" evidence="7">
    <location>
        <begin position="132"/>
        <end position="222"/>
    </location>
</feature>
<dbReference type="SUPFAM" id="SSF48726">
    <property type="entry name" value="Immunoglobulin"/>
    <property type="match status" value="10"/>
</dbReference>
<feature type="domain" description="Fibronectin type-III" evidence="8">
    <location>
        <begin position="227"/>
        <end position="323"/>
    </location>
</feature>
<dbReference type="FunFam" id="2.60.40.10:FF:000080">
    <property type="entry name" value="Myosin light chain kinase, smooth muscle"/>
    <property type="match status" value="1"/>
</dbReference>
<dbReference type="FunFam" id="2.60.40.10:FF:000031">
    <property type="entry name" value="Myosin-binding protein C, slow type"/>
    <property type="match status" value="1"/>
</dbReference>
<reference evidence="9 10" key="1">
    <citation type="submission" date="2020-03" db="EMBL/GenBank/DDBJ databases">
        <title>Dissostichus mawsoni Genome sequencing and assembly.</title>
        <authorList>
            <person name="Park H."/>
        </authorList>
    </citation>
    <scope>NUCLEOTIDE SEQUENCE [LARGE SCALE GENOMIC DNA]</scope>
    <source>
        <strain evidence="9">DM0001</strain>
        <tissue evidence="9">Muscle</tissue>
    </source>
</reference>
<dbReference type="OrthoDB" id="504170at2759"/>
<dbReference type="Pfam" id="PF07679">
    <property type="entry name" value="I-set"/>
    <property type="match status" value="8"/>
</dbReference>
<organism evidence="9 10">
    <name type="scientific">Dissostichus mawsoni</name>
    <name type="common">Antarctic cod</name>
    <dbReference type="NCBI Taxonomy" id="36200"/>
    <lineage>
        <taxon>Eukaryota</taxon>
        <taxon>Metazoa</taxon>
        <taxon>Chordata</taxon>
        <taxon>Craniata</taxon>
        <taxon>Vertebrata</taxon>
        <taxon>Euteleostomi</taxon>
        <taxon>Actinopterygii</taxon>
        <taxon>Neopterygii</taxon>
        <taxon>Teleostei</taxon>
        <taxon>Neoteleostei</taxon>
        <taxon>Acanthomorphata</taxon>
        <taxon>Eupercaria</taxon>
        <taxon>Perciformes</taxon>
        <taxon>Notothenioidei</taxon>
        <taxon>Nototheniidae</taxon>
        <taxon>Dissostichus</taxon>
    </lineage>
</organism>
<keyword evidence="3" id="KW-0963">Cytoplasm</keyword>
<dbReference type="InterPro" id="IPR036179">
    <property type="entry name" value="Ig-like_dom_sf"/>
</dbReference>
<dbReference type="Proteomes" id="UP000518266">
    <property type="component" value="Unassembled WGS sequence"/>
</dbReference>
<dbReference type="FunFam" id="2.60.40.10:FF:001438">
    <property type="entry name" value="Immunoglobulin-like and fibronectin type III domain-containing protein 1"/>
    <property type="match status" value="1"/>
</dbReference>
<dbReference type="SMART" id="SM00408">
    <property type="entry name" value="IGc2"/>
    <property type="match status" value="6"/>
</dbReference>
<keyword evidence="4" id="KW-0677">Repeat</keyword>
<dbReference type="GO" id="GO:0031430">
    <property type="term" value="C:M band"/>
    <property type="evidence" value="ECO:0007669"/>
    <property type="project" value="TreeGrafter"/>
</dbReference>
<dbReference type="InterPro" id="IPR003599">
    <property type="entry name" value="Ig_sub"/>
</dbReference>
<feature type="domain" description="Fibronectin type-III" evidence="8">
    <location>
        <begin position="1149"/>
        <end position="1246"/>
    </location>
</feature>
<dbReference type="PROSITE" id="PS50835">
    <property type="entry name" value="IG_LIKE"/>
    <property type="match status" value="5"/>
</dbReference>
<dbReference type="InterPro" id="IPR013098">
    <property type="entry name" value="Ig_I-set"/>
</dbReference>
<evidence type="ECO:0000313" key="9">
    <source>
        <dbReference type="EMBL" id="KAF3856669.1"/>
    </source>
</evidence>
<dbReference type="InterPro" id="IPR003961">
    <property type="entry name" value="FN3_dom"/>
</dbReference>
<evidence type="ECO:0000256" key="4">
    <source>
        <dbReference type="ARBA" id="ARBA00022737"/>
    </source>
</evidence>
<dbReference type="EMBL" id="JAAKFY010000006">
    <property type="protein sequence ID" value="KAF3856669.1"/>
    <property type="molecule type" value="Genomic_DNA"/>
</dbReference>
<dbReference type="PROSITE" id="PS50853">
    <property type="entry name" value="FN3"/>
    <property type="match status" value="5"/>
</dbReference>
<feature type="domain" description="Fibronectin type-III" evidence="8">
    <location>
        <begin position="1048"/>
        <end position="1144"/>
    </location>
</feature>
<feature type="domain" description="Ig-like" evidence="7">
    <location>
        <begin position="1575"/>
        <end position="1664"/>
    </location>
</feature>
<evidence type="ECO:0000313" key="10">
    <source>
        <dbReference type="Proteomes" id="UP000518266"/>
    </source>
</evidence>
<dbReference type="FunFam" id="2.60.40.10:FF:001267">
    <property type="entry name" value="Immunoglobulin-like and fibronectin type III domain containing 1"/>
    <property type="match status" value="1"/>
</dbReference>
<dbReference type="FunFam" id="2.60.40.10:FF:001232">
    <property type="entry name" value="Immunoglobulin-like and fibronectin type III domain-containing 1"/>
    <property type="match status" value="1"/>
</dbReference>
<comment type="similarity">
    <text evidence="2">Belongs to the protein kinase superfamily. CAMK Ser/Thr protein kinase family.</text>
</comment>
<sequence>MSIKSKLLFSQRLIAQCFNALMFTLSEPPGQVIDLKVTDSTYTTLSLGWTKPTEEEGVQDEAKGYFVELRPAENPEWSRCNSSPIIITSFTIIGLKSMAMYWVRVVATNEGGDGEPQELDNYIIAMPPPVRPQFTDKKIKNFIVMKAGNSARVNFNFVASPVPTIKWLKDGLPVGKNVTVSNTDNSSQLMIPSSERQDTGIYTIIVKNMVGQETSSVEIRVTDDPKPPGPVELEENVSGTVTVCWDPSPDEKKDDRLHYMITKRDSVKCTWQTVADHLFNNKYTIINIMPGRQYKFRVYTKNDMGLSEPSESPFWEVKKTKETFSLNLPESKTCSFDTPPSFSVPLKKHNSPESYECYMSCAVTGNPRPHVTWYRNNISLNTNTNYFISNTCGVCSMVILKVGPNDNGEYMVTAENSVGRVDCSTKLVVEVGIKKKSRVPGVMITQYIEELPEGKTHPEFTRKPIALTIQEGKFAYFKAIVTGDPQPTVTWSRNNGDVSDTARYQTKYDPITNDHTFEAIGFNKNAAQKPAAEAINGNFKTVLKRKRLYDVRPKSEQPERKDGEIDPKFWELLLSAKKKDYEAICAEFGITDFRWMLKKLNEIKKEREEEQAEFIKSLSNLKPMQFSSESSASFEIDMDLIDPSSSVFIYKDMGEKMKHTLKQVGRKFIFSMKDLLPDDAGLYQLDVEGVNMFSTDFKIPMVDFLVKIQEVKAVERQDAVFECVLSNPFSKTLWFGKNLPLEQGDKYDILVSDDKLIHTLVVKDCMIVDKGIYSVCAGIKSSNAWLVVEADKDAQKGKKSVRKTTKAGGSGMDLKKLAEEQQTKLVIQTKHHQHQLETLEVLKKTLPIKDLTHHSQTQELPVITCALSDVYVLRGNPADLTVKIDIDCDSSWFKDGEQLNSGSEVKITKDGTSHNLLIRSCSEDDSGLYRFETGSVSTQGKVTVGVVPEFDPDDLHKFSKPVIVRVGQNAAFKMPLTPQEGLVVSWFKDGAELNDGGGVKIVREPNHSRLLLKDCLRTDAGEIKIQLKNPFGAVEATSRLIVLDRPGPPEGPVEVVESTSTMIEIQWNPPKDDGCSPVTNYLIERQQEGQSHWMKLGDVLADKTSFRDRNVAHGKIYNYRIYAENPQGVSDSLETADSIMAGILILSGPPGAPTVVSTTKTCITLTWTPPEDDRGVPIIGYQLEKRKKDTNQWISLNAVNEPIEDVNYAVKDVTEGAEYEFRVAAINESGAGDPSPPSEMVCAKNPNSKLLTVSVVSIHYLTLLSRTMFVSISMSCLMCFLPVRPCFKDPEDFIVVRAGNSVRVNICYEVRTSLKAGMYTASFFHGVNPKSIFFRSFNNPLTHCRNVIFLSDEFTIAEPPPQITWLRNDEPISPWISVINTEGMSQLVIPSSKRSDSAIYTIHAKNSVGEASFDIEVRVTDEPKSPGPVELEQTVQDKVMISWAPSPDQELDDRLYYMVSQHDSNTRVWRNIADRLFTNTYTASKIYPGREYHFRVYAKNDMGLSDPSESPTWGANSNRALKSLKEHCKNPTCLFISNLGYASKSLKQFSSFHVSHQVPISSYGVVSSEISFERPPSILVPLKVHTPPKGYQLYMTCAVRGCPRPTVAWYLNDVCINSDKNYYITNSCGVCSIYILRVRSIDGGDYRVVALNSLGQAECSTKLIVRVAIKKRSRVPGVMITQYLEILPAGKTTPDFTRKPMAVTAQEGKNGLFKAIVSGEPAPTVTWARNNGELNEPEKYTTRYDQRSQEHILEIINIKPDQAGAYKCLATNEYGQAVCTANLNVIEVGVKKKAPADFGVFDFRWLLKRLNQLKKDRADEQAKVVEQLDNVKQIEVKPNGTAEFSLDMKLQDPNSSINLYKDGTLLPYGDDDNSKHSLKQTGTNYVFSIKNPQPEDAGFYQLDVEDANVLATDFKGGVLLLQLSSKA</sequence>
<feature type="domain" description="Fibronectin type-III" evidence="8">
    <location>
        <begin position="1425"/>
        <end position="1518"/>
    </location>
</feature>
<evidence type="ECO:0000256" key="6">
    <source>
        <dbReference type="ARBA" id="ARBA00023319"/>
    </source>
</evidence>
<evidence type="ECO:0000256" key="5">
    <source>
        <dbReference type="ARBA" id="ARBA00023157"/>
    </source>
</evidence>
<evidence type="ECO:0000256" key="3">
    <source>
        <dbReference type="ARBA" id="ARBA00022490"/>
    </source>
</evidence>
<evidence type="ECO:0008006" key="11">
    <source>
        <dbReference type="Google" id="ProtNLM"/>
    </source>
</evidence>
<dbReference type="SMART" id="SM00409">
    <property type="entry name" value="IG"/>
    <property type="match status" value="10"/>
</dbReference>
<name>A0A7J5Z6E3_DISMA</name>
<dbReference type="Gene3D" id="2.60.40.10">
    <property type="entry name" value="Immunoglobulins"/>
    <property type="match status" value="15"/>
</dbReference>
<keyword evidence="6" id="KW-0393">Immunoglobulin domain</keyword>
<dbReference type="SUPFAM" id="SSF49265">
    <property type="entry name" value="Fibronectin type III"/>
    <property type="match status" value="3"/>
</dbReference>
<feature type="domain" description="Fibronectin type-III" evidence="8">
    <location>
        <begin position="28"/>
        <end position="129"/>
    </location>
</feature>
<comment type="subcellular location">
    <subcellularLocation>
        <location evidence="1">Cytoplasm</location>
    </subcellularLocation>
</comment>
<dbReference type="Pfam" id="PF18362">
    <property type="entry name" value="THB"/>
    <property type="match status" value="1"/>
</dbReference>